<feature type="domain" description="DUF4123" evidence="1">
    <location>
        <begin position="12"/>
        <end position="126"/>
    </location>
</feature>
<comment type="caution">
    <text evidence="2">The sequence shown here is derived from an EMBL/GenBank/DDBJ whole genome shotgun (WGS) entry which is preliminary data.</text>
</comment>
<gene>
    <name evidence="2" type="ORF">BC353_16030</name>
</gene>
<dbReference type="Pfam" id="PF13503">
    <property type="entry name" value="DUF4123"/>
    <property type="match status" value="1"/>
</dbReference>
<organism evidence="2 3">
    <name type="scientific">Vibrio cholerae</name>
    <dbReference type="NCBI Taxonomy" id="666"/>
    <lineage>
        <taxon>Bacteria</taxon>
        <taxon>Pseudomonadati</taxon>
        <taxon>Pseudomonadota</taxon>
        <taxon>Gammaproteobacteria</taxon>
        <taxon>Vibrionales</taxon>
        <taxon>Vibrionaceae</taxon>
        <taxon>Vibrio</taxon>
    </lineage>
</organism>
<dbReference type="EMBL" id="MCBA01000164">
    <property type="protein sequence ID" value="RGP84892.1"/>
    <property type="molecule type" value="Genomic_DNA"/>
</dbReference>
<dbReference type="Proteomes" id="UP000266701">
    <property type="component" value="Unassembled WGS sequence"/>
</dbReference>
<evidence type="ECO:0000313" key="3">
    <source>
        <dbReference type="Proteomes" id="UP000266701"/>
    </source>
</evidence>
<sequence length="248" mass="28368">MLPDKLWSADACYVLFEAAELNAELRERLFSEHGEFLRPLLIHPDLWELTNLGPWLWHCHERSLPLLESVIEQGVVQAVIRSQRTLDELQQQFAMGCMVLEPKQRHSLLLRFYTSSALPIMLSQRTLPWYSSLFGGLSDWWCYQCDGQWTHYSIEVEPSELRVITLTEDLQGALLGDPDLPRLLVMWQGSVRYQQFPACARMNMAQKALQKSDAAGAPSADRLIWGLAWLEGGSAALEELKNLDLQDL</sequence>
<proteinExistence type="predicted"/>
<name>A0A395TKJ3_VIBCL</name>
<protein>
    <recommendedName>
        <fullName evidence="1">DUF4123 domain-containing protein</fullName>
    </recommendedName>
</protein>
<evidence type="ECO:0000313" key="2">
    <source>
        <dbReference type="EMBL" id="RGP84892.1"/>
    </source>
</evidence>
<dbReference type="AlphaFoldDB" id="A0A395TKJ3"/>
<evidence type="ECO:0000259" key="1">
    <source>
        <dbReference type="Pfam" id="PF13503"/>
    </source>
</evidence>
<accession>A0A395TKJ3</accession>
<dbReference type="InterPro" id="IPR025391">
    <property type="entry name" value="DUF4123"/>
</dbReference>
<reference evidence="2 3" key="1">
    <citation type="journal article" date="2017" name="Emerg. Infect. Dis.">
        <title>Carbapenemase VCC-1-Producing Vibrio cholerae in Coastal Waters of Germany.</title>
        <authorList>
            <person name="Hammerl J.A."/>
            <person name="Jackel C."/>
            <person name="Bortolaia V."/>
            <person name="Schwartz K."/>
            <person name="Bier N."/>
            <person name="Hendriksen R.S."/>
            <person name="Guerra B."/>
            <person name="Strauch E."/>
        </authorList>
    </citation>
    <scope>NUCLEOTIDE SEQUENCE [LARGE SCALE GENOMIC DNA]</scope>
    <source>
        <strain evidence="2 3">VN-2825</strain>
    </source>
</reference>